<evidence type="ECO:0000256" key="1">
    <source>
        <dbReference type="SAM" id="MobiDB-lite"/>
    </source>
</evidence>
<accession>A0A7H1B380</accession>
<sequence length="174" mass="19256">MALKRRSALAGLTMVLVAALAACGGGSGSDKGADARGGGKTDSGYARPADSGKVTGLRDAVRHQTRKTAKGKRPHYVKKCDYDTKRVRHTKRTNGRTKTWYTTKKVRDCDRVRKGTETYTRVVRPERWCVRLDDVGGKKGRDDAWFHVQRSVYSEVNSAQDHAKVSFEPIGRGC</sequence>
<dbReference type="Proteomes" id="UP000516428">
    <property type="component" value="Chromosome"/>
</dbReference>
<proteinExistence type="predicted"/>
<feature type="region of interest" description="Disordered" evidence="1">
    <location>
        <begin position="25"/>
        <end position="58"/>
    </location>
</feature>
<evidence type="ECO:0000313" key="4">
    <source>
        <dbReference type="Proteomes" id="UP000516428"/>
    </source>
</evidence>
<gene>
    <name evidence="3" type="ORF">IAG42_05825</name>
</gene>
<dbReference type="EMBL" id="CP061281">
    <property type="protein sequence ID" value="QNS03185.1"/>
    <property type="molecule type" value="Genomic_DNA"/>
</dbReference>
<dbReference type="PROSITE" id="PS51318">
    <property type="entry name" value="TAT"/>
    <property type="match status" value="1"/>
</dbReference>
<dbReference type="AlphaFoldDB" id="A0A7H1B380"/>
<evidence type="ECO:0000256" key="2">
    <source>
        <dbReference type="SAM" id="SignalP"/>
    </source>
</evidence>
<dbReference type="InterPro" id="IPR006311">
    <property type="entry name" value="TAT_signal"/>
</dbReference>
<name>A0A7H1B380_9ACTN</name>
<keyword evidence="4" id="KW-1185">Reference proteome</keyword>
<evidence type="ECO:0008006" key="5">
    <source>
        <dbReference type="Google" id="ProtNLM"/>
    </source>
</evidence>
<protein>
    <recommendedName>
        <fullName evidence="5">Lipoprotein</fullName>
    </recommendedName>
</protein>
<organism evidence="3 4">
    <name type="scientific">Streptomyces xanthii</name>
    <dbReference type="NCBI Taxonomy" id="2768069"/>
    <lineage>
        <taxon>Bacteria</taxon>
        <taxon>Bacillati</taxon>
        <taxon>Actinomycetota</taxon>
        <taxon>Actinomycetes</taxon>
        <taxon>Kitasatosporales</taxon>
        <taxon>Streptomycetaceae</taxon>
        <taxon>Streptomyces</taxon>
    </lineage>
</organism>
<dbReference type="RefSeq" id="WP_188335939.1">
    <property type="nucleotide sequence ID" value="NZ_CP061281.1"/>
</dbReference>
<evidence type="ECO:0000313" key="3">
    <source>
        <dbReference type="EMBL" id="QNS03185.1"/>
    </source>
</evidence>
<dbReference type="PROSITE" id="PS51257">
    <property type="entry name" value="PROKAR_LIPOPROTEIN"/>
    <property type="match status" value="1"/>
</dbReference>
<dbReference type="KEGG" id="sxn:IAG42_05825"/>
<feature type="signal peptide" evidence="2">
    <location>
        <begin position="1"/>
        <end position="21"/>
    </location>
</feature>
<keyword evidence="2" id="KW-0732">Signal</keyword>
<feature type="chain" id="PRO_5028997368" description="Lipoprotein" evidence="2">
    <location>
        <begin position="22"/>
        <end position="174"/>
    </location>
</feature>
<reference evidence="3 4" key="1">
    <citation type="submission" date="2020-09" db="EMBL/GenBank/DDBJ databases">
        <title>A novel species.</title>
        <authorList>
            <person name="Gao J."/>
        </authorList>
    </citation>
    <scope>NUCLEOTIDE SEQUENCE [LARGE SCALE GENOMIC DNA]</scope>
    <source>
        <strain evidence="3 4">CRXT-Y-14</strain>
    </source>
</reference>